<dbReference type="PIRSF" id="PIRSF017082">
    <property type="entry name" value="YflP"/>
    <property type="match status" value="1"/>
</dbReference>
<dbReference type="Gene3D" id="3.40.190.10">
    <property type="entry name" value="Periplasmic binding protein-like II"/>
    <property type="match status" value="1"/>
</dbReference>
<comment type="similarity">
    <text evidence="1">Belongs to the UPF0065 (bug) family.</text>
</comment>
<evidence type="ECO:0000256" key="2">
    <source>
        <dbReference type="SAM" id="SignalP"/>
    </source>
</evidence>
<protein>
    <submittedName>
        <fullName evidence="3">Tripartite-type tricarboxylate transporter, receptor component TctC</fullName>
    </submittedName>
</protein>
<keyword evidence="3" id="KW-0675">Receptor</keyword>
<dbReference type="OrthoDB" id="7246401at2"/>
<evidence type="ECO:0000256" key="1">
    <source>
        <dbReference type="ARBA" id="ARBA00006987"/>
    </source>
</evidence>
<dbReference type="PANTHER" id="PTHR42928">
    <property type="entry name" value="TRICARBOXYLATE-BINDING PROTEIN"/>
    <property type="match status" value="1"/>
</dbReference>
<evidence type="ECO:0000313" key="4">
    <source>
        <dbReference type="Proteomes" id="UP000199495"/>
    </source>
</evidence>
<gene>
    <name evidence="3" type="ORF">SAMN04487974_11113</name>
</gene>
<dbReference type="SUPFAM" id="SSF53850">
    <property type="entry name" value="Periplasmic binding protein-like II"/>
    <property type="match status" value="1"/>
</dbReference>
<evidence type="ECO:0000313" key="3">
    <source>
        <dbReference type="EMBL" id="SDG87973.1"/>
    </source>
</evidence>
<dbReference type="PANTHER" id="PTHR42928:SF5">
    <property type="entry name" value="BLR1237 PROTEIN"/>
    <property type="match status" value="1"/>
</dbReference>
<keyword evidence="4" id="KW-1185">Reference proteome</keyword>
<organism evidence="3 4">
    <name type="scientific">Pelagibacterium luteolum</name>
    <dbReference type="NCBI Taxonomy" id="440168"/>
    <lineage>
        <taxon>Bacteria</taxon>
        <taxon>Pseudomonadati</taxon>
        <taxon>Pseudomonadota</taxon>
        <taxon>Alphaproteobacteria</taxon>
        <taxon>Hyphomicrobiales</taxon>
        <taxon>Devosiaceae</taxon>
        <taxon>Pelagibacterium</taxon>
    </lineage>
</organism>
<keyword evidence="2" id="KW-0732">Signal</keyword>
<sequence>MKSKFKPIAASVLAIALGSTGAVSAQDAAWPTSQITFVVALGTGGSADRTARLVAQEMQEELGVPIRVINQEGGGGHVGHTYFMNMPADGSYFLASSIHPYISSAILDFNADYSLDDFAFVNGQWTDIDLFGLSADLPFETLEEFMDAIAQEPGRYRISVVPGSTGLINTIMMLEAFGLSESDVNIVTYESGNAARTAAAGGQVDMTVLGAEGTLPIAEYIKPLAVASDERLPTWDAPTLNEVLAERGIEVPPLVGSMRGIAAHAEFRDNHPELFERFTAAYQAVLEDEEFAESLASQGIGAEWLGPDRTTAIIESNLEILERFQD</sequence>
<feature type="chain" id="PRO_5011655196" evidence="2">
    <location>
        <begin position="26"/>
        <end position="326"/>
    </location>
</feature>
<dbReference type="CDD" id="cd07012">
    <property type="entry name" value="PBP2_Bug_TTT"/>
    <property type="match status" value="1"/>
</dbReference>
<proteinExistence type="inferred from homology"/>
<dbReference type="Proteomes" id="UP000199495">
    <property type="component" value="Unassembled WGS sequence"/>
</dbReference>
<reference evidence="3 4" key="1">
    <citation type="submission" date="2016-10" db="EMBL/GenBank/DDBJ databases">
        <authorList>
            <person name="de Groot N.N."/>
        </authorList>
    </citation>
    <scope>NUCLEOTIDE SEQUENCE [LARGE SCALE GENOMIC DNA]</scope>
    <source>
        <strain evidence="3 4">CGMCC 1.10267</strain>
    </source>
</reference>
<dbReference type="Pfam" id="PF03401">
    <property type="entry name" value="TctC"/>
    <property type="match status" value="1"/>
</dbReference>
<dbReference type="InterPro" id="IPR042100">
    <property type="entry name" value="Bug_dom1"/>
</dbReference>
<name>A0A1G7XV89_9HYPH</name>
<dbReference type="EMBL" id="FNCS01000011">
    <property type="protein sequence ID" value="SDG87973.1"/>
    <property type="molecule type" value="Genomic_DNA"/>
</dbReference>
<dbReference type="STRING" id="440168.SAMN04487974_11113"/>
<dbReference type="AlphaFoldDB" id="A0A1G7XV89"/>
<accession>A0A1G7XV89</accession>
<dbReference type="InterPro" id="IPR005064">
    <property type="entry name" value="BUG"/>
</dbReference>
<dbReference type="Gene3D" id="3.40.190.150">
    <property type="entry name" value="Bordetella uptake gene, domain 1"/>
    <property type="match status" value="1"/>
</dbReference>
<dbReference type="RefSeq" id="WP_090597540.1">
    <property type="nucleotide sequence ID" value="NZ_FNCS01000011.1"/>
</dbReference>
<feature type="signal peptide" evidence="2">
    <location>
        <begin position="1"/>
        <end position="25"/>
    </location>
</feature>